<feature type="domain" description="Asl1-like glycosyl hydrolase catalytic" evidence="5">
    <location>
        <begin position="979"/>
        <end position="1090"/>
    </location>
</feature>
<sequence length="2231" mass="232456">MHPPLMLILSLPAVAASPQILGVSPSEVGLHGGTTLIVRVRGLQKPGGDAASAARGLAEIRVGGVPCVHDPSHSNPAGTSVACVAPPMADPGSHAVTLHQTTEENKPTTTGCPGCRLSYSPLLTVNASFELTSRGPLASSAPATAEAVAGDSLFVTLSGVDGDLARSQVTVVFAAVGPDGQPVSGGAAPVRPNDYHTVLRRAESSAGEWHLRVRVPRSLVAGWHKMEVRVERRGPSEAAAHGRVRWGGGATAALLRVHPVVDRVSASRSGLNGGALLTVSGSGFSAVASENELSVGGAHAAAACEVVEADSHRLVCRLAEAATPSQVGNPEEETVFASPATWAVAPLEASLLLPCLPRSVTIDALQACAGGDGVEEATRLPLRHELDFPSDKPLALDDGAFRHDAFVATMDASITPPLDGSYAFALDCGRLHSPRFCEAALILGGDDGDATAEVIDLAAGPSPPVELSAGRRYELRLRFAHVEHGERLRLAVNVTRRVTADQHHSPTVALWAMPASWLSPAGLSEPPSGALPPPPGRVRLATRGAVADCRAADGCGFSLSSADTPVLSGCWVEAAENASLARPGRIPLTDRLPATLEAGTTIACEGTGLHLTHAALHPPAGGTAARHDPPLLFAGEAELCRTAATAADGKEVSGGGWASSHRALYVLPEAAPAKPGPCPPPAGSVNGRDRFSLFNEPPRDAGAAAAATWKAYQARCASELAGYEIVGPAVHNGLDWMRDFYSAFFAACPECQEPASPLYVTYIAFHAYATASDTAGVVGSMVWTHDAACTLQAEPWALGRPVLLTEFGAQLNVQDNVVVCTAWDVCHVDTAITDAVFASGIYLHGMSNDFVDNRVANWQNTIFSPGGTVPFGKGGAWGKICPRHAPFGVWRGHTSAVGSTEWCTVDNTWQPCGGFLRDWEELFRGPNSCDWHKADGSDNGVLNVIEDSLEYHSTFVGHYTLGDIAFDRMISVYNGHSMYWKAYQARCASELAGYEIVGPAVHNGLDWMRDFYSAFFAACPECQEPASPLYVTYIAFHAYATASDTAGVVGSMVWTHDAACTLQAEPWALGRPVLLTEFGAQLNVQDNVDQWLTAMDTIFDPPASVPSVCIEEAYYFAEHGFGGLAYENEFQPSTTTTADSASRAWATLAVGPDVTASCGARIDWLQFDPSGPGISLEAACTQVAVDEFPSECGACSPSGQYSCGGRISWLRSADGGGMAEMAACERVADEFPAECGGCDPAGPPATWTLHASTNCYAGFGAEDLETPGGSPCCTLPSKEDCFAQCDATAGCEAVVVTSTEPVLCYRRGSVDLSSCLQDYVGYDTYIRPTGAPVSGSPQRHAELAAAIAQQRPDVASIQECVTAWCREGLLTALHSIGDDLRDYQWSADASGQRWDGDILYRSGTWSVVQDGTVPYDGSRSMSWARLRHAATASDLLVYGMHQLPGGEEVWGYHEQNAVMVTNHAAAEKAAGGDAPVLLLGDLNEDSPSNPAPSSLTAGGLAVTFTLAHRNWVDYIYTEEGRFSVVATATVEDAPGGSDHQPIVAAVLATPAVGPDSSASCGGRIQWVMDNMGKSEADACQQVGEEFPPLCGPCAPEGIPPSLPPSPAGTGGAVVALEVVTYNLYWWNVGQNNRWGALYATIEGQAFDLIGFQECEDVSTVISNVPRMSGRFDSFAPTGIPGPGDNPAPVAWDGQRFDRLGAGWLQVGSDQYGQRVTVWVRLLDRTTGATVFFANTHGPLGDCSTALGDNWMRAVADNIAPDDFLVYTGDFNCGAGSAAINVLDGAAGGPLKLVANGGIDMIFTNGADAASWRSVNGYPSDHPLVAATFEASAMGCPTAPTREALSSCATFCGACHVGVISAGTASGAGSAERGVLFQRLTAPPLPGVAGASEGNVPWKSFPNDGASASPLVVAAPEGRKQEAVGAGPFSGVEVCGEAPPPGGLCSFVGSCTEAVLATPAVGPDSSASCGGRIQWVMDNMGKSEADACQQVGEEFPPLCGPCAPEGIPPSLPPSPSGPAGALSIMSYNTKYDGYPCCGSDLVPSYGAHIRDLGPAIVGLQECQDANYLAGQTGGRYQVAFVAGSSGRMDITSDTYAQRTISWAKFSSGGSEFWFFNTHLPHNLGAAASTATHSQIARALLGKMDELGARGSPTVVTCDCNPFASNGSPEGSFQSNLESRGGFTTVYVGTGQFGGFGGLDKIYVSEEATGFNGRDTGTGSSDHPAITAQLALP</sequence>
<feature type="chain" id="PRO_5044224037" description="PA14 domain-containing protein" evidence="2">
    <location>
        <begin position="17"/>
        <end position="2231"/>
    </location>
</feature>
<dbReference type="SUPFAM" id="SSF56219">
    <property type="entry name" value="DNase I-like"/>
    <property type="match status" value="3"/>
</dbReference>
<dbReference type="Pfam" id="PF03372">
    <property type="entry name" value="Exo_endo_phos"/>
    <property type="match status" value="1"/>
</dbReference>
<keyword evidence="7" id="KW-1185">Reference proteome</keyword>
<feature type="domain" description="IPT/TIG" evidence="3">
    <location>
        <begin position="259"/>
        <end position="322"/>
    </location>
</feature>
<evidence type="ECO:0000313" key="6">
    <source>
        <dbReference type="EnsemblProtists" id="EOD07184"/>
    </source>
</evidence>
<dbReference type="Gene3D" id="2.60.40.10">
    <property type="entry name" value="Immunoglobulins"/>
    <property type="match status" value="2"/>
</dbReference>
<evidence type="ECO:0000256" key="1">
    <source>
        <dbReference type="ARBA" id="ARBA00022729"/>
    </source>
</evidence>
<dbReference type="InterPro" id="IPR024655">
    <property type="entry name" value="Asl1_glyco_hydro_catalytic"/>
</dbReference>
<dbReference type="EnsemblProtists" id="EOD07184">
    <property type="protein sequence ID" value="EOD07184"/>
    <property type="gene ID" value="EMIHUDRAFT_198514"/>
</dbReference>
<dbReference type="Pfam" id="PF01833">
    <property type="entry name" value="TIG"/>
    <property type="match status" value="1"/>
</dbReference>
<dbReference type="PANTHER" id="PTHR46769">
    <property type="entry name" value="POLYCYSTIC KIDNEY AND HEPATIC DISEASE 1 (AUTOSOMAL RECESSIVE)-LIKE 1"/>
    <property type="match status" value="1"/>
</dbReference>
<dbReference type="Gene3D" id="3.60.10.10">
    <property type="entry name" value="Endonuclease/exonuclease/phosphatase"/>
    <property type="match status" value="3"/>
</dbReference>
<dbReference type="InterPro" id="IPR052387">
    <property type="entry name" value="Fibrocystin"/>
</dbReference>
<feature type="domain" description="Endonuclease/exonuclease/phosphatase" evidence="4">
    <location>
        <begin position="1331"/>
        <end position="1539"/>
    </location>
</feature>
<dbReference type="InterPro" id="IPR013783">
    <property type="entry name" value="Ig-like_fold"/>
</dbReference>
<keyword evidence="1 2" id="KW-0732">Signal</keyword>
<organism evidence="6 7">
    <name type="scientific">Emiliania huxleyi (strain CCMP1516)</name>
    <dbReference type="NCBI Taxonomy" id="280463"/>
    <lineage>
        <taxon>Eukaryota</taxon>
        <taxon>Haptista</taxon>
        <taxon>Haptophyta</taxon>
        <taxon>Prymnesiophyceae</taxon>
        <taxon>Isochrysidales</taxon>
        <taxon>Noelaerhabdaceae</taxon>
        <taxon>Emiliania</taxon>
    </lineage>
</organism>
<evidence type="ECO:0000259" key="3">
    <source>
        <dbReference type="Pfam" id="PF01833"/>
    </source>
</evidence>
<dbReference type="InterPro" id="IPR036691">
    <property type="entry name" value="Endo/exonu/phosph_ase_sf"/>
</dbReference>
<reference evidence="6" key="2">
    <citation type="submission" date="2024-10" db="UniProtKB">
        <authorList>
            <consortium name="EnsemblProtists"/>
        </authorList>
    </citation>
    <scope>IDENTIFICATION</scope>
</reference>
<dbReference type="KEGG" id="ehx:EMIHUDRAFT_198514"/>
<dbReference type="GO" id="GO:0003824">
    <property type="term" value="F:catalytic activity"/>
    <property type="evidence" value="ECO:0007669"/>
    <property type="project" value="InterPro"/>
</dbReference>
<feature type="domain" description="Asl1-like glycosyl hydrolase catalytic" evidence="5">
    <location>
        <begin position="703"/>
        <end position="810"/>
    </location>
</feature>
<dbReference type="InterPro" id="IPR002909">
    <property type="entry name" value="IPT_dom"/>
</dbReference>
<dbReference type="PANTHER" id="PTHR46769:SF2">
    <property type="entry name" value="FIBROCYSTIN-L ISOFORM 2 PRECURSOR-RELATED"/>
    <property type="match status" value="1"/>
</dbReference>
<dbReference type="SUPFAM" id="SSF51445">
    <property type="entry name" value="(Trans)glycosidases"/>
    <property type="match status" value="1"/>
</dbReference>
<reference evidence="7" key="1">
    <citation type="journal article" date="2013" name="Nature">
        <title>Pan genome of the phytoplankton Emiliania underpins its global distribution.</title>
        <authorList>
            <person name="Read B.A."/>
            <person name="Kegel J."/>
            <person name="Klute M.J."/>
            <person name="Kuo A."/>
            <person name="Lefebvre S.C."/>
            <person name="Maumus F."/>
            <person name="Mayer C."/>
            <person name="Miller J."/>
            <person name="Monier A."/>
            <person name="Salamov A."/>
            <person name="Young J."/>
            <person name="Aguilar M."/>
            <person name="Claverie J.M."/>
            <person name="Frickenhaus S."/>
            <person name="Gonzalez K."/>
            <person name="Herman E.K."/>
            <person name="Lin Y.C."/>
            <person name="Napier J."/>
            <person name="Ogata H."/>
            <person name="Sarno A.F."/>
            <person name="Shmutz J."/>
            <person name="Schroeder D."/>
            <person name="de Vargas C."/>
            <person name="Verret F."/>
            <person name="von Dassow P."/>
            <person name="Valentin K."/>
            <person name="Van de Peer Y."/>
            <person name="Wheeler G."/>
            <person name="Dacks J.B."/>
            <person name="Delwiche C.F."/>
            <person name="Dyhrman S.T."/>
            <person name="Glockner G."/>
            <person name="John U."/>
            <person name="Richards T."/>
            <person name="Worden A.Z."/>
            <person name="Zhang X."/>
            <person name="Grigoriev I.V."/>
            <person name="Allen A.E."/>
            <person name="Bidle K."/>
            <person name="Borodovsky M."/>
            <person name="Bowler C."/>
            <person name="Brownlee C."/>
            <person name="Cock J.M."/>
            <person name="Elias M."/>
            <person name="Gladyshev V.N."/>
            <person name="Groth M."/>
            <person name="Guda C."/>
            <person name="Hadaegh A."/>
            <person name="Iglesias-Rodriguez M.D."/>
            <person name="Jenkins J."/>
            <person name="Jones B.M."/>
            <person name="Lawson T."/>
            <person name="Leese F."/>
            <person name="Lindquist E."/>
            <person name="Lobanov A."/>
            <person name="Lomsadze A."/>
            <person name="Malik S.B."/>
            <person name="Marsh M.E."/>
            <person name="Mackinder L."/>
            <person name="Mock T."/>
            <person name="Mueller-Roeber B."/>
            <person name="Pagarete A."/>
            <person name="Parker M."/>
            <person name="Probert I."/>
            <person name="Quesneville H."/>
            <person name="Raines C."/>
            <person name="Rensing S.A."/>
            <person name="Riano-Pachon D.M."/>
            <person name="Richier S."/>
            <person name="Rokitta S."/>
            <person name="Shiraiwa Y."/>
            <person name="Soanes D.M."/>
            <person name="van der Giezen M."/>
            <person name="Wahlund T.M."/>
            <person name="Williams B."/>
            <person name="Wilson W."/>
            <person name="Wolfe G."/>
            <person name="Wurch L.L."/>
        </authorList>
    </citation>
    <scope>NUCLEOTIDE SEQUENCE</scope>
</reference>
<name>A0A0D3I7E9_EMIH1</name>
<dbReference type="PaxDb" id="2903-EOD07184"/>
<evidence type="ECO:0000259" key="5">
    <source>
        <dbReference type="Pfam" id="PF11790"/>
    </source>
</evidence>
<dbReference type="CDD" id="cd00603">
    <property type="entry name" value="IPT_PCSR"/>
    <property type="match status" value="2"/>
</dbReference>
<evidence type="ECO:0000313" key="7">
    <source>
        <dbReference type="Proteomes" id="UP000013827"/>
    </source>
</evidence>
<evidence type="ECO:0008006" key="8">
    <source>
        <dbReference type="Google" id="ProtNLM"/>
    </source>
</evidence>
<dbReference type="InterPro" id="IPR017853">
    <property type="entry name" value="GH"/>
</dbReference>
<dbReference type="InterPro" id="IPR005135">
    <property type="entry name" value="Endo/exonuclease/phosphatase"/>
</dbReference>
<feature type="signal peptide" evidence="2">
    <location>
        <begin position="1"/>
        <end position="16"/>
    </location>
</feature>
<protein>
    <recommendedName>
        <fullName evidence="8">PA14 domain-containing protein</fullName>
    </recommendedName>
</protein>
<proteinExistence type="predicted"/>
<dbReference type="Proteomes" id="UP000013827">
    <property type="component" value="Unassembled WGS sequence"/>
</dbReference>
<evidence type="ECO:0000259" key="4">
    <source>
        <dbReference type="Pfam" id="PF03372"/>
    </source>
</evidence>
<dbReference type="RefSeq" id="XP_005759613.1">
    <property type="nucleotide sequence ID" value="XM_005759556.1"/>
</dbReference>
<dbReference type="GeneID" id="17253337"/>
<dbReference type="Pfam" id="PF11790">
    <property type="entry name" value="Glyco_hydro_cc"/>
    <property type="match status" value="2"/>
</dbReference>
<dbReference type="HOGENOM" id="CLU_230894_0_0_1"/>
<evidence type="ECO:0000256" key="2">
    <source>
        <dbReference type="SAM" id="SignalP"/>
    </source>
</evidence>
<accession>A0A0D3I7E9</accession>